<dbReference type="OrthoDB" id="166134at2759"/>
<organism evidence="7 8">
    <name type="scientific">Piromyces finnis</name>
    <dbReference type="NCBI Taxonomy" id="1754191"/>
    <lineage>
        <taxon>Eukaryota</taxon>
        <taxon>Fungi</taxon>
        <taxon>Fungi incertae sedis</taxon>
        <taxon>Chytridiomycota</taxon>
        <taxon>Chytridiomycota incertae sedis</taxon>
        <taxon>Neocallimastigomycetes</taxon>
        <taxon>Neocallimastigales</taxon>
        <taxon>Neocallimastigaceae</taxon>
        <taxon>Piromyces</taxon>
    </lineage>
</organism>
<keyword evidence="3" id="KW-0862">Zinc</keyword>
<dbReference type="InterPro" id="IPR013087">
    <property type="entry name" value="Znf_C2H2_type"/>
</dbReference>
<comment type="caution">
    <text evidence="7">The sequence shown here is derived from an EMBL/GenBank/DDBJ whole genome shotgun (WGS) entry which is preliminary data.</text>
</comment>
<keyword evidence="1" id="KW-0479">Metal-binding</keyword>
<dbReference type="InterPro" id="IPR011011">
    <property type="entry name" value="Znf_FYVE_PHD"/>
</dbReference>
<dbReference type="SUPFAM" id="SSF140125">
    <property type="entry name" value="Rabenosyn-5 Rab-binding domain-like"/>
    <property type="match status" value="1"/>
</dbReference>
<evidence type="ECO:0000259" key="6">
    <source>
        <dbReference type="PROSITE" id="PS50178"/>
    </source>
</evidence>
<dbReference type="SUPFAM" id="SSF57903">
    <property type="entry name" value="FYVE/PHD zinc finger"/>
    <property type="match status" value="2"/>
</dbReference>
<dbReference type="PANTHER" id="PTHR23164">
    <property type="entry name" value="EARLY ENDOSOME ANTIGEN 1"/>
    <property type="match status" value="1"/>
</dbReference>
<reference evidence="7 8" key="2">
    <citation type="submission" date="2016-08" db="EMBL/GenBank/DDBJ databases">
        <title>Pervasive Adenine N6-methylation of Active Genes in Fungi.</title>
        <authorList>
            <consortium name="DOE Joint Genome Institute"/>
            <person name="Mondo S.J."/>
            <person name="Dannebaum R.O."/>
            <person name="Kuo R.C."/>
            <person name="Labutti K."/>
            <person name="Haridas S."/>
            <person name="Kuo A."/>
            <person name="Salamov A."/>
            <person name="Ahrendt S.R."/>
            <person name="Lipzen A."/>
            <person name="Sullivan W."/>
            <person name="Andreopoulos W.B."/>
            <person name="Clum A."/>
            <person name="Lindquist E."/>
            <person name="Daum C."/>
            <person name="Ramamoorthy G.K."/>
            <person name="Gryganskyi A."/>
            <person name="Culley D."/>
            <person name="Magnuson J.K."/>
            <person name="James T.Y."/>
            <person name="O'Malley M.A."/>
            <person name="Stajich J.E."/>
            <person name="Spatafora J.W."/>
            <person name="Visel A."/>
            <person name="Grigoriev I.V."/>
        </authorList>
    </citation>
    <scope>NUCLEOTIDE SEQUENCE [LARGE SCALE GENOMIC DNA]</scope>
    <source>
        <strain evidence="8">finn</strain>
    </source>
</reference>
<keyword evidence="8" id="KW-1185">Reference proteome</keyword>
<dbReference type="InterPro" id="IPR021565">
    <property type="entry name" value="Rbsn_Rab-bd"/>
</dbReference>
<dbReference type="EMBL" id="MCFH01000046">
    <property type="protein sequence ID" value="ORX44338.1"/>
    <property type="molecule type" value="Genomic_DNA"/>
</dbReference>
<reference evidence="7 8" key="1">
    <citation type="submission" date="2016-08" db="EMBL/GenBank/DDBJ databases">
        <title>Genomes of anaerobic fungi encode conserved fungal cellulosomes for biomass hydrolysis.</title>
        <authorList>
            <consortium name="DOE Joint Genome Institute"/>
            <person name="Haitjema C.H."/>
            <person name="Gilmore S.P."/>
            <person name="Henske J.K."/>
            <person name="Solomon K.V."/>
            <person name="De Groot R."/>
            <person name="Kuo A."/>
            <person name="Mondo S.J."/>
            <person name="Salamov A.A."/>
            <person name="Labutti K."/>
            <person name="Zhao Z."/>
            <person name="Chiniquy J."/>
            <person name="Barry K."/>
            <person name="Brewer H.M."/>
            <person name="Purvine S.O."/>
            <person name="Wright A.T."/>
            <person name="Boxma B."/>
            <person name="Van Alen T."/>
            <person name="Hackstein J.H."/>
            <person name="Baker S.E."/>
            <person name="Grigoriev I.V."/>
            <person name="O'Malley M.A."/>
        </authorList>
    </citation>
    <scope>NUCLEOTIDE SEQUENCE [LARGE SCALE GENOMIC DNA]</scope>
    <source>
        <strain evidence="8">finn</strain>
    </source>
</reference>
<evidence type="ECO:0000256" key="3">
    <source>
        <dbReference type="ARBA" id="ARBA00022833"/>
    </source>
</evidence>
<dbReference type="GO" id="GO:0008270">
    <property type="term" value="F:zinc ion binding"/>
    <property type="evidence" value="ECO:0007669"/>
    <property type="project" value="UniProtKB-KW"/>
</dbReference>
<dbReference type="Pfam" id="PF11464">
    <property type="entry name" value="Rbsn"/>
    <property type="match status" value="1"/>
</dbReference>
<evidence type="ECO:0000313" key="7">
    <source>
        <dbReference type="EMBL" id="ORX44338.1"/>
    </source>
</evidence>
<dbReference type="InterPro" id="IPR017455">
    <property type="entry name" value="Znf_FYVE-rel"/>
</dbReference>
<dbReference type="SMART" id="SM00064">
    <property type="entry name" value="FYVE"/>
    <property type="match status" value="2"/>
</dbReference>
<gene>
    <name evidence="7" type="ORF">BCR36DRAFT_586194</name>
</gene>
<dbReference type="PROSITE" id="PS50157">
    <property type="entry name" value="ZINC_FINGER_C2H2_2"/>
    <property type="match status" value="1"/>
</dbReference>
<dbReference type="Pfam" id="PF01363">
    <property type="entry name" value="FYVE"/>
    <property type="match status" value="2"/>
</dbReference>
<name>A0A1Y1V117_9FUNG</name>
<dbReference type="STRING" id="1754191.A0A1Y1V117"/>
<dbReference type="PROSITE" id="PS50178">
    <property type="entry name" value="ZF_FYVE"/>
    <property type="match status" value="1"/>
</dbReference>
<feature type="domain" description="FYVE-type" evidence="6">
    <location>
        <begin position="274"/>
        <end position="334"/>
    </location>
</feature>
<sequence>MSAYLARSKRTFGVKAQDNNNNSSENENLLNVNLSIDNEVEYNKRNVVLSPEASLLTMDSISLKNNYFECPICNEEIFGIFQLNNHLDIVHTENQSGNVILSIFRKTQKITEDITGAKTNIKNVQPIINKSHWEKSSIDDKCSYPECKKQLGIRNGKQNCYCCGKLFCDMHTNFSMRLSELAKPDSNSPNWFKVCQSCYTSREGYNNAEGQHKSLTHIFLEARKNNIEKLCLEENLLILRLEKLAKSLSVLHEKKGVSVNQRAIEQSVVQWKEDSSTYQCYRCNSRFGKVRNRRHHCRLCGQLFCNDCLEELPLYRDIKDETTLIGTTKSCNHCKRIVFRQKEMNTKEKLPQEAKLYEQIKFNQSIVDSMLPKYNELLLKLSLKSSGTFSKDSYQEAALYREKLIKNFHQIDLLSKRILKLPANSKYHRTLQTNIAKGSIIFLQNNMITLKMLPEKDEINVINEDIEKTKRIKEINVAMEALNDQYSMLQGYYQDALFNRKFDNAKILEESIQDITLEIEKLKVELEEINF</sequence>
<dbReference type="Gene3D" id="3.30.40.10">
    <property type="entry name" value="Zinc/RING finger domain, C3HC4 (zinc finger)"/>
    <property type="match status" value="2"/>
</dbReference>
<dbReference type="InterPro" id="IPR036531">
    <property type="entry name" value="Rbsn_Rab-bd_sf"/>
</dbReference>
<evidence type="ECO:0000313" key="8">
    <source>
        <dbReference type="Proteomes" id="UP000193719"/>
    </source>
</evidence>
<evidence type="ECO:0008006" key="9">
    <source>
        <dbReference type="Google" id="ProtNLM"/>
    </source>
</evidence>
<dbReference type="AlphaFoldDB" id="A0A1Y1V117"/>
<dbReference type="InterPro" id="IPR013083">
    <property type="entry name" value="Znf_RING/FYVE/PHD"/>
</dbReference>
<dbReference type="PROSITE" id="PS00028">
    <property type="entry name" value="ZINC_FINGER_C2H2_1"/>
    <property type="match status" value="1"/>
</dbReference>
<proteinExistence type="predicted"/>
<evidence type="ECO:0000259" key="5">
    <source>
        <dbReference type="PROSITE" id="PS50157"/>
    </source>
</evidence>
<keyword evidence="2 4" id="KW-0863">Zinc-finger</keyword>
<accession>A0A1Y1V117</accession>
<protein>
    <recommendedName>
        <fullName evidence="9">FYVE-domain-containing protein</fullName>
    </recommendedName>
</protein>
<evidence type="ECO:0000256" key="2">
    <source>
        <dbReference type="ARBA" id="ARBA00022771"/>
    </source>
</evidence>
<feature type="domain" description="C2H2-type" evidence="5">
    <location>
        <begin position="68"/>
        <end position="96"/>
    </location>
</feature>
<dbReference type="Proteomes" id="UP000193719">
    <property type="component" value="Unassembled WGS sequence"/>
</dbReference>
<evidence type="ECO:0000256" key="1">
    <source>
        <dbReference type="ARBA" id="ARBA00022723"/>
    </source>
</evidence>
<dbReference type="InterPro" id="IPR000306">
    <property type="entry name" value="Znf_FYVE"/>
</dbReference>
<evidence type="ECO:0000256" key="4">
    <source>
        <dbReference type="PROSITE-ProRule" id="PRU00042"/>
    </source>
</evidence>